<feature type="transmembrane region" description="Helical" evidence="1">
    <location>
        <begin position="115"/>
        <end position="138"/>
    </location>
</feature>
<evidence type="ECO:0000256" key="1">
    <source>
        <dbReference type="SAM" id="Phobius"/>
    </source>
</evidence>
<feature type="transmembrane region" description="Helical" evidence="1">
    <location>
        <begin position="12"/>
        <end position="29"/>
    </location>
</feature>
<protein>
    <recommendedName>
        <fullName evidence="4">RDD domain-containing protein</fullName>
    </recommendedName>
</protein>
<proteinExistence type="predicted"/>
<evidence type="ECO:0000313" key="3">
    <source>
        <dbReference type="Proteomes" id="UP001154272"/>
    </source>
</evidence>
<feature type="transmembrane region" description="Helical" evidence="1">
    <location>
        <begin position="49"/>
        <end position="68"/>
    </location>
</feature>
<reference evidence="2" key="1">
    <citation type="submission" date="2022-10" db="EMBL/GenBank/DDBJ databases">
        <authorList>
            <person name="Botero Cardona J."/>
        </authorList>
    </citation>
    <scope>NUCLEOTIDE SEQUENCE</scope>
    <source>
        <strain evidence="2">R-83534</strain>
    </source>
</reference>
<accession>A0ABM9HSF7</accession>
<name>A0ABM9HSF7_9PROT</name>
<dbReference type="EMBL" id="CAMXCH010000003">
    <property type="protein sequence ID" value="CAI3952137.1"/>
    <property type="molecule type" value="Genomic_DNA"/>
</dbReference>
<keyword evidence="3" id="KW-1185">Reference proteome</keyword>
<organism evidence="2 3">
    <name type="scientific">Commensalibacter papalotli</name>
    <name type="common">ex Botero et al. 2024</name>
    <dbReference type="NCBI Taxonomy" id="2972766"/>
    <lineage>
        <taxon>Bacteria</taxon>
        <taxon>Pseudomonadati</taxon>
        <taxon>Pseudomonadota</taxon>
        <taxon>Alphaproteobacteria</taxon>
        <taxon>Acetobacterales</taxon>
        <taxon>Acetobacteraceae</taxon>
    </lineage>
</organism>
<evidence type="ECO:0008006" key="4">
    <source>
        <dbReference type="Google" id="ProtNLM"/>
    </source>
</evidence>
<comment type="caution">
    <text evidence="2">The sequence shown here is derived from an EMBL/GenBank/DDBJ whole genome shotgun (WGS) entry which is preliminary data.</text>
</comment>
<keyword evidence="1" id="KW-1133">Transmembrane helix</keyword>
<keyword evidence="1" id="KW-0812">Transmembrane</keyword>
<evidence type="ECO:0000313" key="2">
    <source>
        <dbReference type="EMBL" id="CAI3952137.1"/>
    </source>
</evidence>
<keyword evidence="1" id="KW-0472">Membrane</keyword>
<gene>
    <name evidence="2" type="ORF">R83534S58_LOCUS1778</name>
</gene>
<dbReference type="Proteomes" id="UP001154272">
    <property type="component" value="Unassembled WGS sequence"/>
</dbReference>
<sequence length="147" mass="17265">MIMNLIKARKIFFQEINYLVLITILYYGALRIHEADKDLIWHKLDTLALIALFVFPIPYILFLLKYIYFLTKKENRDYVFQRIKIRIAKTKILLQQGLKKTKEETLLTTIINRTLLILFGVSALGCLIQIYVSLVLLITNIAKLLPH</sequence>